<evidence type="ECO:0000256" key="1">
    <source>
        <dbReference type="SAM" id="MobiDB-lite"/>
    </source>
</evidence>
<protein>
    <submittedName>
        <fullName evidence="3">Uncharacterized protein</fullName>
    </submittedName>
</protein>
<gene>
    <name evidence="3" type="ORF">D7I47_11925</name>
</gene>
<dbReference type="KEGG" id="lyd:D7I47_11925"/>
<keyword evidence="4" id="KW-1185">Reference proteome</keyword>
<reference evidence="4" key="1">
    <citation type="submission" date="2018-09" db="EMBL/GenBank/DDBJ databases">
        <title>Genome sequencing of strain 2DFWR-13.</title>
        <authorList>
            <person name="Heo J."/>
            <person name="Kim S.-J."/>
            <person name="Kwon S.-W."/>
        </authorList>
    </citation>
    <scope>NUCLEOTIDE SEQUENCE [LARGE SCALE GENOMIC DNA]</scope>
    <source>
        <strain evidence="4">2DFWR-13</strain>
    </source>
</reference>
<proteinExistence type="predicted"/>
<evidence type="ECO:0000313" key="4">
    <source>
        <dbReference type="Proteomes" id="UP000278886"/>
    </source>
</evidence>
<evidence type="ECO:0000256" key="2">
    <source>
        <dbReference type="SAM" id="Phobius"/>
    </source>
</evidence>
<keyword evidence="2" id="KW-0472">Membrane</keyword>
<sequence>MLGAIALIAIVVAAISFAVVDVSTSAANGCLDARTVCGEERTVPPIAVVCAAIGALALLGGIVPAILWLVQTVSQHQTARHTDVDYSQGPSARVRDDEEDDLTGA</sequence>
<feature type="region of interest" description="Disordered" evidence="1">
    <location>
        <begin position="79"/>
        <end position="105"/>
    </location>
</feature>
<name>A0A387BAG3_9MICO</name>
<dbReference type="Proteomes" id="UP000278886">
    <property type="component" value="Chromosome"/>
</dbReference>
<organism evidence="3 4">
    <name type="scientific">Protaetiibacter intestinalis</name>
    <dbReference type="NCBI Taxonomy" id="2419774"/>
    <lineage>
        <taxon>Bacteria</taxon>
        <taxon>Bacillati</taxon>
        <taxon>Actinomycetota</taxon>
        <taxon>Actinomycetes</taxon>
        <taxon>Micrococcales</taxon>
        <taxon>Microbacteriaceae</taxon>
        <taxon>Protaetiibacter</taxon>
    </lineage>
</organism>
<feature type="transmembrane region" description="Helical" evidence="2">
    <location>
        <begin position="42"/>
        <end position="70"/>
    </location>
</feature>
<evidence type="ECO:0000313" key="3">
    <source>
        <dbReference type="EMBL" id="AYF98891.1"/>
    </source>
</evidence>
<keyword evidence="2" id="KW-0812">Transmembrane</keyword>
<dbReference type="EMBL" id="CP032630">
    <property type="protein sequence ID" value="AYF98891.1"/>
    <property type="molecule type" value="Genomic_DNA"/>
</dbReference>
<dbReference type="AlphaFoldDB" id="A0A387BAG3"/>
<keyword evidence="2" id="KW-1133">Transmembrane helix</keyword>
<accession>A0A387BAG3</accession>